<dbReference type="SMART" id="SM00046">
    <property type="entry name" value="DAGKc"/>
    <property type="match status" value="1"/>
</dbReference>
<dbReference type="EMBL" id="VFFF01000001">
    <property type="protein sequence ID" value="TNY34029.1"/>
    <property type="molecule type" value="Genomic_DNA"/>
</dbReference>
<accession>A0A5C5GJF6</accession>
<reference evidence="2 3" key="1">
    <citation type="submission" date="2019-06" db="EMBL/GenBank/DDBJ databases">
        <title>Genome of new Rhodobacteraceae sp. SM1903.</title>
        <authorList>
            <person name="Ren X."/>
        </authorList>
    </citation>
    <scope>NUCLEOTIDE SEQUENCE [LARGE SCALE GENOMIC DNA]</scope>
    <source>
        <strain evidence="2 3">SM1903</strain>
    </source>
</reference>
<evidence type="ECO:0000313" key="2">
    <source>
        <dbReference type="EMBL" id="TNY34029.1"/>
    </source>
</evidence>
<comment type="caution">
    <text evidence="2">The sequence shown here is derived from an EMBL/GenBank/DDBJ whole genome shotgun (WGS) entry which is preliminary data.</text>
</comment>
<dbReference type="InterPro" id="IPR050187">
    <property type="entry name" value="Lipid_Phosphate_FormReg"/>
</dbReference>
<dbReference type="OrthoDB" id="9815110at2"/>
<dbReference type="AlphaFoldDB" id="A0A5C5GJF6"/>
<dbReference type="InterPro" id="IPR016064">
    <property type="entry name" value="NAD/diacylglycerol_kinase_sf"/>
</dbReference>
<dbReference type="PANTHER" id="PTHR12358">
    <property type="entry name" value="SPHINGOSINE KINASE"/>
    <property type="match status" value="1"/>
</dbReference>
<dbReference type="GO" id="GO:0016301">
    <property type="term" value="F:kinase activity"/>
    <property type="evidence" value="ECO:0007669"/>
    <property type="project" value="InterPro"/>
</dbReference>
<feature type="domain" description="DAGKc" evidence="1">
    <location>
        <begin position="13"/>
        <end position="141"/>
    </location>
</feature>
<organism evidence="2 3">
    <name type="scientific">Pelagovum pacificum</name>
    <dbReference type="NCBI Taxonomy" id="2588711"/>
    <lineage>
        <taxon>Bacteria</taxon>
        <taxon>Pseudomonadati</taxon>
        <taxon>Pseudomonadota</taxon>
        <taxon>Alphaproteobacteria</taxon>
        <taxon>Rhodobacterales</taxon>
        <taxon>Paracoccaceae</taxon>
        <taxon>Pelagovum</taxon>
    </lineage>
</organism>
<protein>
    <recommendedName>
        <fullName evidence="1">DAGKc domain-containing protein</fullName>
    </recommendedName>
</protein>
<sequence length="312" mass="34564">MANAGLAETTDHFTARKVRVIANPGSGRNSRDKEAIDAALDVFGAETELVRWDPKEDIAELVRRLIDDGADLIVSAGGDGTTMAIAGAMVGTGVPMGALPLGTFNYFARGLGLSEEPEEAARQILKGAPHAIRVGMVNGQVFLNNASLGIYPSILRERETVYKRWGRLRLMAHWSVAKTFFRFQRPMHLEIDADGKKTTQRTALVFVSRSAFQLERFGLEGEPAISHDAFAVLVANAESRLDLFKLSWRLVMRTVRSGRDYDVIEAKTLDIATRRRKALLAFDGEKRLEESPFNFRMSDEDLLIMIPEEGPA</sequence>
<dbReference type="Gene3D" id="3.40.50.10330">
    <property type="entry name" value="Probable inorganic polyphosphate/atp-NAD kinase, domain 1"/>
    <property type="match status" value="1"/>
</dbReference>
<evidence type="ECO:0000313" key="3">
    <source>
        <dbReference type="Proteomes" id="UP000314011"/>
    </source>
</evidence>
<dbReference type="Gene3D" id="2.60.200.40">
    <property type="match status" value="1"/>
</dbReference>
<dbReference type="Pfam" id="PF00781">
    <property type="entry name" value="DAGK_cat"/>
    <property type="match status" value="1"/>
</dbReference>
<gene>
    <name evidence="2" type="ORF">FHY64_12425</name>
</gene>
<dbReference type="PROSITE" id="PS50146">
    <property type="entry name" value="DAGK"/>
    <property type="match status" value="1"/>
</dbReference>
<proteinExistence type="predicted"/>
<dbReference type="InterPro" id="IPR001206">
    <property type="entry name" value="Diacylglycerol_kinase_cat_dom"/>
</dbReference>
<keyword evidence="3" id="KW-1185">Reference proteome</keyword>
<dbReference type="SUPFAM" id="SSF111331">
    <property type="entry name" value="NAD kinase/diacylglycerol kinase-like"/>
    <property type="match status" value="1"/>
</dbReference>
<dbReference type="PANTHER" id="PTHR12358:SF54">
    <property type="entry name" value="SPHINGOSINE KINASE RELATED PROTEIN"/>
    <property type="match status" value="1"/>
</dbReference>
<dbReference type="InterPro" id="IPR017438">
    <property type="entry name" value="ATP-NAD_kinase_N"/>
</dbReference>
<dbReference type="RefSeq" id="WP_140194992.1">
    <property type="nucleotide sequence ID" value="NZ_CP065915.1"/>
</dbReference>
<name>A0A5C5GJF6_9RHOB</name>
<evidence type="ECO:0000259" key="1">
    <source>
        <dbReference type="PROSITE" id="PS50146"/>
    </source>
</evidence>
<dbReference type="Proteomes" id="UP000314011">
    <property type="component" value="Unassembled WGS sequence"/>
</dbReference>